<dbReference type="GO" id="GO:0046872">
    <property type="term" value="F:metal ion binding"/>
    <property type="evidence" value="ECO:0007669"/>
    <property type="project" value="UniProtKB-UniRule"/>
</dbReference>
<keyword evidence="5 20" id="KW-0540">Nuclease</keyword>
<dbReference type="GO" id="GO:0005694">
    <property type="term" value="C:chromosome"/>
    <property type="evidence" value="ECO:0007669"/>
    <property type="project" value="UniProtKB-SubCell"/>
</dbReference>
<evidence type="ECO:0000256" key="14">
    <source>
        <dbReference type="ARBA" id="ARBA00023014"/>
    </source>
</evidence>
<dbReference type="FunFam" id="3.40.50.300:FF:000789">
    <property type="entry name" value="DNA replication ATP-dependent helicase/nuclease DNA2"/>
    <property type="match status" value="1"/>
</dbReference>
<dbReference type="InterPro" id="IPR041679">
    <property type="entry name" value="DNA2/NAM7-like_C"/>
</dbReference>
<dbReference type="InterPro" id="IPR014808">
    <property type="entry name" value="DNA_replication_fac_Dna2_N"/>
</dbReference>
<keyword evidence="6 20" id="KW-0479">Metal-binding</keyword>
<feature type="region of interest" description="Disordered" evidence="21">
    <location>
        <begin position="304"/>
        <end position="327"/>
    </location>
</feature>
<comment type="caution">
    <text evidence="26">The sequence shown here is derived from an EMBL/GenBank/DDBJ whole genome shotgun (WGS) entry which is preliminary data.</text>
</comment>
<dbReference type="GO" id="GO:0005737">
    <property type="term" value="C:cytoplasm"/>
    <property type="evidence" value="ECO:0007669"/>
    <property type="project" value="TreeGrafter"/>
</dbReference>
<dbReference type="EC" id="3.1.-.-" evidence="20"/>
<dbReference type="GO" id="GO:0051539">
    <property type="term" value="F:4 iron, 4 sulfur cluster binding"/>
    <property type="evidence" value="ECO:0007669"/>
    <property type="project" value="UniProtKB-UniRule"/>
</dbReference>
<evidence type="ECO:0000313" key="26">
    <source>
        <dbReference type="EMBL" id="CCG81248.1"/>
    </source>
</evidence>
<evidence type="ECO:0000256" key="21">
    <source>
        <dbReference type="SAM" id="MobiDB-lite"/>
    </source>
</evidence>
<dbReference type="PANTHER" id="PTHR10887">
    <property type="entry name" value="DNA2/NAM7 HELICASE FAMILY"/>
    <property type="match status" value="1"/>
</dbReference>
<keyword evidence="18 20" id="KW-0511">Multifunctional enzyme</keyword>
<dbReference type="InterPro" id="IPR047187">
    <property type="entry name" value="SF1_C_Upf1"/>
</dbReference>
<keyword evidence="27" id="KW-1185">Reference proteome</keyword>
<accession>R4X7T1</accession>
<keyword evidence="13 20" id="KW-0408">Iron</keyword>
<dbReference type="STRING" id="1097556.R4X7T1"/>
<evidence type="ECO:0000259" key="23">
    <source>
        <dbReference type="Pfam" id="PF08696"/>
    </source>
</evidence>
<keyword evidence="11 20" id="KW-0347">Helicase</keyword>
<evidence type="ECO:0000256" key="15">
    <source>
        <dbReference type="ARBA" id="ARBA00023125"/>
    </source>
</evidence>
<evidence type="ECO:0000313" key="27">
    <source>
        <dbReference type="Proteomes" id="UP000013776"/>
    </source>
</evidence>
<comment type="similarity">
    <text evidence="2 20">Belongs to the DNA2/NAM7 helicase family.</text>
</comment>
<feature type="domain" description="DNA replication factor Dna2 N-terminal" evidence="23">
    <location>
        <begin position="475"/>
        <end position="663"/>
    </location>
</feature>
<evidence type="ECO:0000256" key="6">
    <source>
        <dbReference type="ARBA" id="ARBA00022723"/>
    </source>
</evidence>
<evidence type="ECO:0000256" key="8">
    <source>
        <dbReference type="ARBA" id="ARBA00022759"/>
    </source>
</evidence>
<evidence type="ECO:0000256" key="10">
    <source>
        <dbReference type="ARBA" id="ARBA00022801"/>
    </source>
</evidence>
<dbReference type="Proteomes" id="UP000013776">
    <property type="component" value="Unassembled WGS sequence"/>
</dbReference>
<evidence type="ECO:0000256" key="3">
    <source>
        <dbReference type="ARBA" id="ARBA00022485"/>
    </source>
</evidence>
<dbReference type="EMBL" id="CAHR02000031">
    <property type="protein sequence ID" value="CCG81248.1"/>
    <property type="molecule type" value="Genomic_DNA"/>
</dbReference>
<dbReference type="GO" id="GO:0033567">
    <property type="term" value="P:DNA replication, Okazaki fragment processing"/>
    <property type="evidence" value="ECO:0007669"/>
    <property type="project" value="UniProtKB-UniRule"/>
</dbReference>
<evidence type="ECO:0000256" key="7">
    <source>
        <dbReference type="ARBA" id="ARBA00022741"/>
    </source>
</evidence>
<feature type="compositionally biased region" description="Polar residues" evidence="21">
    <location>
        <begin position="34"/>
        <end position="44"/>
    </location>
</feature>
<dbReference type="CDD" id="cd18041">
    <property type="entry name" value="DEXXQc_DNA2"/>
    <property type="match status" value="1"/>
</dbReference>
<dbReference type="EC" id="3.6.4.12" evidence="20"/>
<evidence type="ECO:0000256" key="4">
    <source>
        <dbReference type="ARBA" id="ARBA00022705"/>
    </source>
</evidence>
<evidence type="ECO:0000259" key="24">
    <source>
        <dbReference type="Pfam" id="PF13086"/>
    </source>
</evidence>
<dbReference type="GO" id="GO:0003677">
    <property type="term" value="F:DNA binding"/>
    <property type="evidence" value="ECO:0007669"/>
    <property type="project" value="UniProtKB-UniRule"/>
</dbReference>
<protein>
    <recommendedName>
        <fullName evidence="20">DNA replication ATP-dependent helicase/nuclease</fullName>
        <ecNumber evidence="20">3.1.-.-</ecNumber>
        <ecNumber evidence="20">3.6.4.12</ecNumber>
    </recommendedName>
</protein>
<evidence type="ECO:0000256" key="1">
    <source>
        <dbReference type="ARBA" id="ARBA00001966"/>
    </source>
</evidence>
<feature type="domain" description="DUF83" evidence="22">
    <location>
        <begin position="673"/>
        <end position="774"/>
    </location>
</feature>
<evidence type="ECO:0000256" key="2">
    <source>
        <dbReference type="ARBA" id="ARBA00007913"/>
    </source>
</evidence>
<dbReference type="Gene3D" id="3.40.50.300">
    <property type="entry name" value="P-loop containing nucleotide triphosphate hydrolases"/>
    <property type="match status" value="2"/>
</dbReference>
<comment type="function">
    <text evidence="20">Key enzyme involved in DNA replication and DNA repair. Involved in Okazaki fragments processing by cleaving long flaps that escape FEN1: flaps that are longer than 27 nucleotides are coated by replication protein A complex (RPA), leading to recruit DNA2 which cleaves the flap until it is too short to bind RPA and becomes a substrate for FEN1. Also involved in 5'-end resection of DNA during double-strand break (DSB) repair by mediating the cleavage of 5'-ssDNA.</text>
</comment>
<reference evidence="26 27" key="1">
    <citation type="journal article" date="2013" name="MBio">
        <title>Genome sequencing of the plant pathogen Taphrina deformans, the causal agent of peach leaf curl.</title>
        <authorList>
            <person name="Cisse O.H."/>
            <person name="Almeida J.M.G.C.F."/>
            <person name="Fonseca A."/>
            <person name="Kumar A.A."/>
            <person name="Salojaervi J."/>
            <person name="Overmyer K."/>
            <person name="Hauser P.M."/>
            <person name="Pagni M."/>
        </authorList>
    </citation>
    <scope>NUCLEOTIDE SEQUENCE [LARGE SCALE GENOMIC DNA]</scope>
    <source>
        <strain evidence="27">PYCC 5710 / ATCC 11124 / CBS 356.35 / IMI 108563 / JCM 9778 / NBRC 8474</strain>
    </source>
</reference>
<evidence type="ECO:0000256" key="18">
    <source>
        <dbReference type="ARBA" id="ARBA00023268"/>
    </source>
</evidence>
<gene>
    <name evidence="26" type="ORF">TAPDE_000974</name>
</gene>
<dbReference type="Pfam" id="PF01930">
    <property type="entry name" value="Cas_Cas4"/>
    <property type="match status" value="1"/>
</dbReference>
<dbReference type="InterPro" id="IPR026851">
    <property type="entry name" value="Dna2/JHS1_DEXXQ-box"/>
</dbReference>
<evidence type="ECO:0000259" key="25">
    <source>
        <dbReference type="Pfam" id="PF13087"/>
    </source>
</evidence>
<dbReference type="GO" id="GO:0017108">
    <property type="term" value="F:5'-flap endonuclease activity"/>
    <property type="evidence" value="ECO:0007669"/>
    <property type="project" value="UniProtKB-UniRule"/>
</dbReference>
<dbReference type="eggNOG" id="KOG1805">
    <property type="taxonomic scope" value="Eukaryota"/>
</dbReference>
<dbReference type="PANTHER" id="PTHR10887:SF433">
    <property type="entry name" value="DNA REPLICATION ATP-DEPENDENT HELICASE_NUCLEASE DNA2"/>
    <property type="match status" value="1"/>
</dbReference>
<evidence type="ECO:0000256" key="13">
    <source>
        <dbReference type="ARBA" id="ARBA00023004"/>
    </source>
</evidence>
<feature type="compositionally biased region" description="Polar residues" evidence="21">
    <location>
        <begin position="10"/>
        <end position="19"/>
    </location>
</feature>
<feature type="domain" description="DNA2/NAM7 helicase-like C-terminal" evidence="25">
    <location>
        <begin position="1198"/>
        <end position="1411"/>
    </location>
</feature>
<dbReference type="Pfam" id="PF13087">
    <property type="entry name" value="AAA_12"/>
    <property type="match status" value="1"/>
</dbReference>
<name>R4X7T1_TAPDE</name>
<dbReference type="OrthoDB" id="6513042at2759"/>
<dbReference type="Gene3D" id="3.90.320.10">
    <property type="match status" value="1"/>
</dbReference>
<evidence type="ECO:0000259" key="22">
    <source>
        <dbReference type="Pfam" id="PF01930"/>
    </source>
</evidence>
<evidence type="ECO:0000256" key="19">
    <source>
        <dbReference type="ARBA" id="ARBA00047995"/>
    </source>
</evidence>
<organism evidence="26 27">
    <name type="scientific">Taphrina deformans (strain PYCC 5710 / ATCC 11124 / CBS 356.35 / IMI 108563 / JCM 9778 / NBRC 8474)</name>
    <name type="common">Peach leaf curl fungus</name>
    <name type="synonym">Lalaria deformans</name>
    <dbReference type="NCBI Taxonomy" id="1097556"/>
    <lineage>
        <taxon>Eukaryota</taxon>
        <taxon>Fungi</taxon>
        <taxon>Dikarya</taxon>
        <taxon>Ascomycota</taxon>
        <taxon>Taphrinomycotina</taxon>
        <taxon>Taphrinomycetes</taxon>
        <taxon>Taphrinales</taxon>
        <taxon>Taphrinaceae</taxon>
        <taxon>Taphrina</taxon>
    </lineage>
</organism>
<dbReference type="InterPro" id="IPR011604">
    <property type="entry name" value="PDDEXK-like_dom_sf"/>
</dbReference>
<evidence type="ECO:0000256" key="11">
    <source>
        <dbReference type="ARBA" id="ARBA00022806"/>
    </source>
</evidence>
<comment type="cofactor">
    <cofactor evidence="1">
        <name>[4Fe-4S] cluster</name>
        <dbReference type="ChEBI" id="CHEBI:49883"/>
    </cofactor>
</comment>
<dbReference type="InterPro" id="IPR045055">
    <property type="entry name" value="DNA2/NAM7-like"/>
</dbReference>
<keyword evidence="8" id="KW-0255">Endonuclease</keyword>
<dbReference type="InterPro" id="IPR027417">
    <property type="entry name" value="P-loop_NTPase"/>
</dbReference>
<proteinExistence type="inferred from homology"/>
<feature type="domain" description="DNA2/NAM7 helicase helicase" evidence="24">
    <location>
        <begin position="1124"/>
        <end position="1189"/>
    </location>
</feature>
<dbReference type="GO" id="GO:0005524">
    <property type="term" value="F:ATP binding"/>
    <property type="evidence" value="ECO:0007669"/>
    <property type="project" value="UniProtKB-UniRule"/>
</dbReference>
<dbReference type="GO" id="GO:0005634">
    <property type="term" value="C:nucleus"/>
    <property type="evidence" value="ECO:0007669"/>
    <property type="project" value="UniProtKB-SubCell"/>
</dbReference>
<dbReference type="GO" id="GO:0006281">
    <property type="term" value="P:DNA repair"/>
    <property type="evidence" value="ECO:0007669"/>
    <property type="project" value="UniProtKB-KW"/>
</dbReference>
<evidence type="ECO:0000256" key="5">
    <source>
        <dbReference type="ARBA" id="ARBA00022722"/>
    </source>
</evidence>
<evidence type="ECO:0000256" key="12">
    <source>
        <dbReference type="ARBA" id="ARBA00022840"/>
    </source>
</evidence>
<dbReference type="InterPro" id="IPR022765">
    <property type="entry name" value="Dna2/Cas4_DUF83"/>
</dbReference>
<keyword evidence="9 20" id="KW-0227">DNA damage</keyword>
<keyword evidence="4 20" id="KW-0235">DNA replication</keyword>
<dbReference type="InterPro" id="IPR041677">
    <property type="entry name" value="DNA2/NAM7_AAA_11"/>
</dbReference>
<dbReference type="Pfam" id="PF08696">
    <property type="entry name" value="Dna2"/>
    <property type="match status" value="1"/>
</dbReference>
<dbReference type="GO" id="GO:0017116">
    <property type="term" value="F:single-stranded DNA helicase activity"/>
    <property type="evidence" value="ECO:0007669"/>
    <property type="project" value="UniProtKB-UniRule"/>
</dbReference>
<comment type="subcellular location">
    <subcellularLocation>
        <location evidence="20">Nucleus</location>
    </subcellularLocation>
    <subcellularLocation>
        <location evidence="20">Chromosome</location>
    </subcellularLocation>
</comment>
<keyword evidence="14 20" id="KW-0411">Iron-sulfur</keyword>
<dbReference type="VEuPathDB" id="FungiDB:TAPDE_000974"/>
<feature type="region of interest" description="Disordered" evidence="21">
    <location>
        <begin position="1"/>
        <end position="44"/>
    </location>
</feature>
<dbReference type="Pfam" id="PF13086">
    <property type="entry name" value="AAA_11"/>
    <property type="match status" value="2"/>
</dbReference>
<feature type="domain" description="DNA2/NAM7 helicase helicase" evidence="24">
    <location>
        <begin position="1022"/>
        <end position="1117"/>
    </location>
</feature>
<keyword evidence="15 20" id="KW-0238">DNA-binding</keyword>
<dbReference type="CDD" id="cd22318">
    <property type="entry name" value="DNA2_N-like"/>
    <property type="match status" value="1"/>
</dbReference>
<keyword evidence="12 20" id="KW-0067">ATP-binding</keyword>
<evidence type="ECO:0000256" key="17">
    <source>
        <dbReference type="ARBA" id="ARBA00023242"/>
    </source>
</evidence>
<feature type="compositionally biased region" description="Polar residues" evidence="21">
    <location>
        <begin position="309"/>
        <end position="319"/>
    </location>
</feature>
<keyword evidence="16 20" id="KW-0234">DNA repair</keyword>
<keyword evidence="7 20" id="KW-0547">Nucleotide-binding</keyword>
<evidence type="ECO:0000256" key="9">
    <source>
        <dbReference type="ARBA" id="ARBA00022763"/>
    </source>
</evidence>
<dbReference type="SUPFAM" id="SSF52540">
    <property type="entry name" value="P-loop containing nucleoside triphosphate hydrolases"/>
    <property type="match status" value="1"/>
</dbReference>
<sequence length="1493" mass="168015">MYKKKLTKSFFDTTDTNPRSRGRPFHHQNKENILETSLATGPKATSISEVTKARLKSFGLTDSRTSHGPKGPETPLVEKKSFILSQTNDEQGPASSQVEERVQWKVSPPPADRQGGSAQKLTINEMFDIYHASQHSSQTPVKRLDPTGNLWSRYDAGEPLPYLDLDLSPAAQKTPRTDAALRRTTSLPTWSTDCRERKRRKLLGAGEGHESSGHVRTMMERVQEALQNRASPMSAIKHVPTNGLELGGRTVQTPNIMSDEFGSDDLDEDFLAQLPELQNTKHNLQAPSVLHRIDLRRNLNIASTEEADTATSPNKSHQPSPRLLPHSVERLDRPATVENEPPAAISHLKDISMSELGADHVATKIIPGSPGQSSNYSIDFDDEALDKVAAVSGSQSRQPEAQTVVVKATTPAEKPIPKALTQEELLEGLDDEMFSDFEEMTVGEDKTMFHVVEVFHEKFQNGKTMSNRPSLNIKDKRGSIKYVKLADAWADMTIVEGDTLRLHGKWQTSNTFTATNAENLVILHPDVLSVLQDRVRATSQLSKPLLYGSMLHAILQEALCAADFSDHYIRQAIDAQISDNMEKLFLIEESIEAAKDYMYSKVLLLQQWAETFHGEDKWGRVEPMRGREKSHAVAVGVRRALDIEERFWSPTFGMKGNIDVTAEIQVAIDDEKSIVTAPLEFKTGKTSYQQSSHRAQVLLYTLMMSERYQIDVTAGFLYYLETRQITRVAVLHNEIRSLVLMRNELARHMKNKTIPPMIHNKRLCQSCYASEACFTYAKAQDTIKDMPSDFEELFNSKTSHLGERDLAFYNKWETLITKEEGEMFQYRNELWHMTSQEREAVSRCFGDLQIIDGSESFDSKANKMHRWTYELSRAASSTPLSQSSLGDREPIIVSDEEGRYAISCGFVLQVHADKIAVQLDRPLRASRTKLKDFEEVTNQLFTGTQRAASMPNTVRYRVDRDEFKNGMGMVRNNLIALLLDTSSKNASPSTSRQRELIVDLVPPKFGDSVIGRLTGTQTSESLNVDQLKAMNKIMSAKDYALILGMPGTGKTTTIARIIRSLVAAGQSVLLTSYTHSAVDTILLKLAAYDISVLRLGGHSKIHPEVAKFANTERHDCKTFEELNDYYNRPSVVATTCLSINHAIFEQRRFDYCIFDEASQATLPVCLGPLRFADKFVLVGDHYQLPPLVKDAEARKQGLDISLFKMLCEAHPSAVVELQHQYRMNADIMSISNELIYNHRLTCGTKELETKTLDNIHLKHLESFHDQDSSCHANCWLEHVIDPKRSVVYLNTDGIADARESRTSDHIINLAESAIVADLVNGLLLSGMRDLDIGVISPYRSQLRQIQRDLRAHPSVTVDTADRFQGRDRDCIIVSLVRSNEGGTIGELLRDWRRINVAFTRARCKMIILGSQETLAHDRLLNAFLHLVHRRGWAYDLPHDALTCHVPSEESRRVPDSESVKVGERGRREVKVTTAGRRVVLQNRPILRDLMNAL</sequence>
<dbReference type="FunFam" id="3.40.50.300:FF:001170">
    <property type="entry name" value="DNA replication helicase Dna2"/>
    <property type="match status" value="1"/>
</dbReference>
<feature type="region of interest" description="Disordered" evidence="21">
    <location>
        <begin position="58"/>
        <end position="77"/>
    </location>
</feature>
<evidence type="ECO:0000256" key="16">
    <source>
        <dbReference type="ARBA" id="ARBA00023204"/>
    </source>
</evidence>
<keyword evidence="3 20" id="KW-0004">4Fe-4S</keyword>
<dbReference type="GO" id="GO:0071932">
    <property type="term" value="P:replication fork reversal"/>
    <property type="evidence" value="ECO:0007669"/>
    <property type="project" value="TreeGrafter"/>
</dbReference>
<dbReference type="GO" id="GO:0016887">
    <property type="term" value="F:ATP hydrolysis activity"/>
    <property type="evidence" value="ECO:0007669"/>
    <property type="project" value="RHEA"/>
</dbReference>
<keyword evidence="20" id="KW-0158">Chromosome</keyword>
<keyword evidence="10 20" id="KW-0378">Hydrolase</keyword>
<evidence type="ECO:0000256" key="20">
    <source>
        <dbReference type="RuleBase" id="RU367041"/>
    </source>
</evidence>
<keyword evidence="17 20" id="KW-0539">Nucleus</keyword>
<dbReference type="CDD" id="cd18808">
    <property type="entry name" value="SF1_C_Upf1"/>
    <property type="match status" value="1"/>
</dbReference>
<comment type="catalytic activity">
    <reaction evidence="19 20">
        <text>ATP + H2O = ADP + phosphate + H(+)</text>
        <dbReference type="Rhea" id="RHEA:13065"/>
        <dbReference type="ChEBI" id="CHEBI:15377"/>
        <dbReference type="ChEBI" id="CHEBI:15378"/>
        <dbReference type="ChEBI" id="CHEBI:30616"/>
        <dbReference type="ChEBI" id="CHEBI:43474"/>
        <dbReference type="ChEBI" id="CHEBI:456216"/>
        <dbReference type="EC" id="3.6.4.12"/>
    </reaction>
</comment>